<reference evidence="4" key="1">
    <citation type="submission" date="2016-10" db="EMBL/GenBank/DDBJ databases">
        <authorList>
            <person name="Varghese N."/>
            <person name="Submissions S."/>
        </authorList>
    </citation>
    <scope>NUCLEOTIDE SEQUENCE [LARGE SCALE GENOMIC DNA]</scope>
    <source>
        <strain evidence="4">DSM 17044</strain>
    </source>
</reference>
<evidence type="ECO:0000313" key="3">
    <source>
        <dbReference type="EMBL" id="SEM17179.1"/>
    </source>
</evidence>
<dbReference type="Proteomes" id="UP000182719">
    <property type="component" value="Unassembled WGS sequence"/>
</dbReference>
<dbReference type="Pfam" id="PF20597">
    <property type="entry name" value="pAdhesive_15"/>
    <property type="match status" value="1"/>
</dbReference>
<dbReference type="PANTHER" id="PTHR45460">
    <property type="entry name" value="SIMILAR TO CYSTEINE PROTEINASE"/>
    <property type="match status" value="1"/>
</dbReference>
<dbReference type="PROSITE" id="PS51257">
    <property type="entry name" value="PROKAR_LIPOPROTEIN"/>
    <property type="match status" value="1"/>
</dbReference>
<dbReference type="AlphaFoldDB" id="A0A1H7W7X2"/>
<dbReference type="InterPro" id="IPR028994">
    <property type="entry name" value="Integrin_alpha_N"/>
</dbReference>
<dbReference type="PANTHER" id="PTHR45460:SF2">
    <property type="entry name" value="ALPHA 1,3 GLUCANASE, GH71 FAMILY (EUROFUNG)"/>
    <property type="match status" value="1"/>
</dbReference>
<protein>
    <submittedName>
        <fullName evidence="3">Choice-of-anchor A domain-containing protein</fullName>
    </submittedName>
</protein>
<sequence>MYSRKNTPSPAGRGGRQHLGGRWVAVLLTLGWAACGGEREQEHVSPSQQSLTQAGSCKVQPPFTSSFEPELEWEWKRNDSRILPGHDQVMMTPVVIELNGDGIPDVVFNAFAGEVIDSGVVRAISGADGSDLWTVSDERYRVHGPSHIAAGDIDHDGKPEVCTIPKGGKGVICFEHDGSYKFRTPGDQPDNRRGGPSLADLDRDGNVEILSANHVFTHTGALKWVGAGGVGGFPYQGGFSFAADIDGDGVQEVINNRSIYRANGSSLCRNDDIEDGLVGVGNFDAGPFGEIVVVGKAVTLLNDKCKKMWTKSIPGGGFGGPPNIADFDGDGKPEIGVAGETRYSVFKANGALLWSKPTHDTSSGRTGSSSFDFEGDGRFEVVYADEDRLRIYDGRTGTVRFEVPHASGTVFENPVIVDVDGDNNAEIVVASNNYKGHPGVAGIRVYRDRKDGWVNARPIWNQHAYSVTNVNDDGTIPAQPVTNWLVPGLNTFRSNSQGTGSAHPFAASDLVASEVGVSCGANASVTLSARVSNQGEAAASAGLKVAFFQGNPASGGTLLGVATLPRILAVGDSAIASLRWAPAPGGTAEIFAVADYGTGSGRELECREDNNTASAKVNLACPACIEVRLSDYNLFLQGDYTQGTDVEGKVAAGGNIAMTHFAVGFKLSENQIAQTLVAGGDLTLSNGGIWGDAWYGGSYNADSGVLHPRGTLAQGSPIDFAARGGKLRALSSALGSLTANGTVQQPWGVITLSGSDPQVNVFQMSAGSFTGATQLSIQAPAGSLAVINILGSSATFTGFSTELRGGIDKRRVLYNFVDATAITAEGFGFQGTVLAPFADIQFSNGSFDGGIYARSLTGNAEGHFYPLYDRDICR</sequence>
<dbReference type="InterPro" id="IPR026588">
    <property type="entry name" value="Choice_anch_A"/>
</dbReference>
<evidence type="ECO:0000259" key="2">
    <source>
        <dbReference type="Pfam" id="PF20597"/>
    </source>
</evidence>
<organism evidence="3 4">
    <name type="scientific">Stigmatella aurantiaca</name>
    <dbReference type="NCBI Taxonomy" id="41"/>
    <lineage>
        <taxon>Bacteria</taxon>
        <taxon>Pseudomonadati</taxon>
        <taxon>Myxococcota</taxon>
        <taxon>Myxococcia</taxon>
        <taxon>Myxococcales</taxon>
        <taxon>Cystobacterineae</taxon>
        <taxon>Archangiaceae</taxon>
        <taxon>Stigmatella</taxon>
    </lineage>
</organism>
<proteinExistence type="predicted"/>
<dbReference type="InterPro" id="IPR013517">
    <property type="entry name" value="FG-GAP"/>
</dbReference>
<evidence type="ECO:0000313" key="4">
    <source>
        <dbReference type="Proteomes" id="UP000182719"/>
    </source>
</evidence>
<dbReference type="NCBIfam" id="TIGR04215">
    <property type="entry name" value="choice_anch_A"/>
    <property type="match status" value="1"/>
</dbReference>
<dbReference type="EMBL" id="FOAP01000012">
    <property type="protein sequence ID" value="SEM17179.1"/>
    <property type="molecule type" value="Genomic_DNA"/>
</dbReference>
<dbReference type="SUPFAM" id="SSF69318">
    <property type="entry name" value="Integrin alpha N-terminal domain"/>
    <property type="match status" value="1"/>
</dbReference>
<feature type="domain" description="Choice-of-anchor A" evidence="2">
    <location>
        <begin position="629"/>
        <end position="864"/>
    </location>
</feature>
<dbReference type="InterPro" id="IPR013783">
    <property type="entry name" value="Ig-like_fold"/>
</dbReference>
<gene>
    <name evidence="3" type="ORF">SAMN05444354_112178</name>
</gene>
<keyword evidence="4" id="KW-1185">Reference proteome</keyword>
<dbReference type="Gene3D" id="2.60.40.10">
    <property type="entry name" value="Immunoglobulins"/>
    <property type="match status" value="1"/>
</dbReference>
<accession>A0A1H7W7X2</accession>
<keyword evidence="1" id="KW-0732">Signal</keyword>
<evidence type="ECO:0000256" key="1">
    <source>
        <dbReference type="ARBA" id="ARBA00022729"/>
    </source>
</evidence>
<name>A0A1H7W7X2_STIAU</name>
<dbReference type="Pfam" id="PF13517">
    <property type="entry name" value="FG-GAP_3"/>
    <property type="match status" value="1"/>
</dbReference>